<dbReference type="AlphaFoldDB" id="A0A6A5WPC7"/>
<gene>
    <name evidence="2" type="ORF">P154DRAFT_574347</name>
</gene>
<feature type="region of interest" description="Disordered" evidence="1">
    <location>
        <begin position="1"/>
        <end position="77"/>
    </location>
</feature>
<feature type="compositionally biased region" description="Polar residues" evidence="1">
    <location>
        <begin position="54"/>
        <end position="67"/>
    </location>
</feature>
<evidence type="ECO:0000256" key="1">
    <source>
        <dbReference type="SAM" id="MobiDB-lite"/>
    </source>
</evidence>
<reference evidence="2" key="1">
    <citation type="journal article" date="2020" name="Stud. Mycol.">
        <title>101 Dothideomycetes genomes: a test case for predicting lifestyles and emergence of pathogens.</title>
        <authorList>
            <person name="Haridas S."/>
            <person name="Albert R."/>
            <person name="Binder M."/>
            <person name="Bloem J."/>
            <person name="Labutti K."/>
            <person name="Salamov A."/>
            <person name="Andreopoulos B."/>
            <person name="Baker S."/>
            <person name="Barry K."/>
            <person name="Bills G."/>
            <person name="Bluhm B."/>
            <person name="Cannon C."/>
            <person name="Castanera R."/>
            <person name="Culley D."/>
            <person name="Daum C."/>
            <person name="Ezra D."/>
            <person name="Gonzalez J."/>
            <person name="Henrissat B."/>
            <person name="Kuo A."/>
            <person name="Liang C."/>
            <person name="Lipzen A."/>
            <person name="Lutzoni F."/>
            <person name="Magnuson J."/>
            <person name="Mondo S."/>
            <person name="Nolan M."/>
            <person name="Ohm R."/>
            <person name="Pangilinan J."/>
            <person name="Park H.-J."/>
            <person name="Ramirez L."/>
            <person name="Alfaro M."/>
            <person name="Sun H."/>
            <person name="Tritt A."/>
            <person name="Yoshinaga Y."/>
            <person name="Zwiers L.-H."/>
            <person name="Turgeon B."/>
            <person name="Goodwin S."/>
            <person name="Spatafora J."/>
            <person name="Crous P."/>
            <person name="Grigoriev I."/>
        </authorList>
    </citation>
    <scope>NUCLEOTIDE SEQUENCE</scope>
    <source>
        <strain evidence="2">CBS 123094</strain>
    </source>
</reference>
<feature type="compositionally biased region" description="Basic residues" evidence="1">
    <location>
        <begin position="40"/>
        <end position="49"/>
    </location>
</feature>
<protein>
    <submittedName>
        <fullName evidence="2">Uncharacterized protein</fullName>
    </submittedName>
</protein>
<feature type="region of interest" description="Disordered" evidence="1">
    <location>
        <begin position="90"/>
        <end position="118"/>
    </location>
</feature>
<accession>A0A6A5WPC7</accession>
<dbReference type="OrthoDB" id="3788029at2759"/>
<keyword evidence="3" id="KW-1185">Reference proteome</keyword>
<evidence type="ECO:0000313" key="3">
    <source>
        <dbReference type="Proteomes" id="UP000799779"/>
    </source>
</evidence>
<dbReference type="EMBL" id="ML977579">
    <property type="protein sequence ID" value="KAF2002031.1"/>
    <property type="molecule type" value="Genomic_DNA"/>
</dbReference>
<proteinExistence type="predicted"/>
<sequence length="118" mass="13064">MGSKLSKVKDSVHVSHGKLQPSVNRSDKEEMKEPPNYYSHRSKSMRRKAKGDTPKSSPLNSFPSVPNASDKPRLLDRKADFTLSTSYMPFSSFEDMDPRGNVPSGPGCGWSIARSTSM</sequence>
<evidence type="ECO:0000313" key="2">
    <source>
        <dbReference type="EMBL" id="KAF2002031.1"/>
    </source>
</evidence>
<organism evidence="2 3">
    <name type="scientific">Amniculicola lignicola CBS 123094</name>
    <dbReference type="NCBI Taxonomy" id="1392246"/>
    <lineage>
        <taxon>Eukaryota</taxon>
        <taxon>Fungi</taxon>
        <taxon>Dikarya</taxon>
        <taxon>Ascomycota</taxon>
        <taxon>Pezizomycotina</taxon>
        <taxon>Dothideomycetes</taxon>
        <taxon>Pleosporomycetidae</taxon>
        <taxon>Pleosporales</taxon>
        <taxon>Amniculicolaceae</taxon>
        <taxon>Amniculicola</taxon>
    </lineage>
</organism>
<dbReference type="Proteomes" id="UP000799779">
    <property type="component" value="Unassembled WGS sequence"/>
</dbReference>
<name>A0A6A5WPC7_9PLEO</name>